<sequence>MACQPRTVPSVNHGLRIGTFGVSQWRNEIGSVRVESLRGERMSRMDDWTSPPVTISIEY</sequence>
<dbReference type="AlphaFoldDB" id="A0AAJ8BY53"/>
<reference evidence="1" key="2">
    <citation type="submission" date="2025-08" db="UniProtKB">
        <authorList>
            <consortium name="RefSeq"/>
        </authorList>
    </citation>
    <scope>IDENTIFICATION</scope>
</reference>
<reference evidence="1" key="1">
    <citation type="submission" date="2025-02" db="EMBL/GenBank/DDBJ databases">
        <authorList>
            <consortium name="NCBI Genome Project"/>
        </authorList>
    </citation>
    <scope>NUCLEOTIDE SEQUENCE</scope>
</reference>
<dbReference type="RefSeq" id="XP_059606072.1">
    <property type="nucleotide sequence ID" value="XM_059747922.1"/>
</dbReference>
<organism evidence="1">
    <name type="scientific">Aspergillus niger</name>
    <dbReference type="NCBI Taxonomy" id="5061"/>
    <lineage>
        <taxon>Eukaryota</taxon>
        <taxon>Fungi</taxon>
        <taxon>Dikarya</taxon>
        <taxon>Ascomycota</taxon>
        <taxon>Pezizomycotina</taxon>
        <taxon>Eurotiomycetes</taxon>
        <taxon>Eurotiomycetidae</taxon>
        <taxon>Eurotiales</taxon>
        <taxon>Aspergillaceae</taxon>
        <taxon>Aspergillus</taxon>
        <taxon>Aspergillus subgen. Circumdati</taxon>
    </lineage>
</organism>
<dbReference type="GeneID" id="84591138"/>
<protein>
    <submittedName>
        <fullName evidence="1">Uncharacterized protein</fullName>
    </submittedName>
</protein>
<proteinExistence type="predicted"/>
<evidence type="ECO:0000313" key="1">
    <source>
        <dbReference type="RefSeq" id="XP_059606072.1"/>
    </source>
</evidence>
<gene>
    <name evidence="1" type="ORF">An05g01530</name>
</gene>
<dbReference type="KEGG" id="ang:An05g01530"/>
<dbReference type="VEuPathDB" id="FungiDB:An05g01530"/>
<name>A0AAJ8BY53_ASPNG</name>
<accession>A0AAJ8BY53</accession>